<dbReference type="PANTHER" id="PTHR10336">
    <property type="entry name" value="PHOSPHOINOSITIDE-SPECIFIC PHOSPHOLIPASE C FAMILY PROTEIN"/>
    <property type="match status" value="1"/>
</dbReference>
<evidence type="ECO:0000256" key="2">
    <source>
        <dbReference type="ARBA" id="ARBA00022801"/>
    </source>
</evidence>
<dbReference type="Gene3D" id="2.60.40.150">
    <property type="entry name" value="C2 domain"/>
    <property type="match status" value="1"/>
</dbReference>
<dbReference type="Pfam" id="PF00387">
    <property type="entry name" value="PI-PLC-Y"/>
    <property type="match status" value="1"/>
</dbReference>
<keyword evidence="2 5" id="KW-0378">Hydrolase</keyword>
<feature type="transmembrane region" description="Helical" evidence="6">
    <location>
        <begin position="490"/>
        <end position="513"/>
    </location>
</feature>
<evidence type="ECO:0000256" key="3">
    <source>
        <dbReference type="ARBA" id="ARBA00022963"/>
    </source>
</evidence>
<evidence type="ECO:0000313" key="9">
    <source>
        <dbReference type="EMBL" id="KAF4951593.1"/>
    </source>
</evidence>
<dbReference type="PANTHER" id="PTHR10336:SF36">
    <property type="entry name" value="1-PHOSPHATIDYLINOSITOL 4,5-BISPHOSPHATE PHOSPHODIESTERASE BETA-4"/>
    <property type="match status" value="1"/>
</dbReference>
<dbReference type="Proteomes" id="UP000604273">
    <property type="component" value="Unassembled WGS sequence"/>
</dbReference>
<dbReference type="GO" id="GO:0004435">
    <property type="term" value="F:phosphatidylinositol-4,5-bisphosphate phospholipase C activity"/>
    <property type="evidence" value="ECO:0007669"/>
    <property type="project" value="UniProtKB-EC"/>
</dbReference>
<keyword evidence="3 5" id="KW-0442">Lipid degradation</keyword>
<feature type="transmembrane region" description="Helical" evidence="6">
    <location>
        <begin position="407"/>
        <end position="426"/>
    </location>
</feature>
<dbReference type="InterPro" id="IPR001711">
    <property type="entry name" value="PLipase_C_Pinositol-sp_Y"/>
</dbReference>
<evidence type="ECO:0000256" key="1">
    <source>
        <dbReference type="ARBA" id="ARBA00012368"/>
    </source>
</evidence>
<dbReference type="PROSITE" id="PS50007">
    <property type="entry name" value="PIPLC_X_DOMAIN"/>
    <property type="match status" value="1"/>
</dbReference>
<dbReference type="SUPFAM" id="SSF51695">
    <property type="entry name" value="PLC-like phosphodiesterases"/>
    <property type="match status" value="1"/>
</dbReference>
<feature type="transmembrane region" description="Helical" evidence="6">
    <location>
        <begin position="286"/>
        <end position="307"/>
    </location>
</feature>
<dbReference type="PRINTS" id="PR00390">
    <property type="entry name" value="PHPHLIPASEC"/>
</dbReference>
<dbReference type="PROSITE" id="PS50008">
    <property type="entry name" value="PIPLC_Y_DOMAIN"/>
    <property type="match status" value="1"/>
</dbReference>
<dbReference type="CDD" id="cd08598">
    <property type="entry name" value="PI-PLC1c_yeast"/>
    <property type="match status" value="1"/>
</dbReference>
<name>A0A8H4T5H2_9HYPO</name>
<dbReference type="AlphaFoldDB" id="A0A8H4T5H2"/>
<feature type="chain" id="PRO_5034621669" description="Phosphoinositide phospholipase C" evidence="7">
    <location>
        <begin position="19"/>
        <end position="1129"/>
    </location>
</feature>
<dbReference type="OrthoDB" id="269822at2759"/>
<keyword evidence="10" id="KW-1185">Reference proteome</keyword>
<protein>
    <recommendedName>
        <fullName evidence="1 5">Phosphoinositide phospholipase C</fullName>
        <ecNumber evidence="1 5">3.1.4.11</ecNumber>
    </recommendedName>
</protein>
<feature type="transmembrane region" description="Helical" evidence="6">
    <location>
        <begin position="198"/>
        <end position="215"/>
    </location>
</feature>
<dbReference type="EMBL" id="JABFAI010000174">
    <property type="protein sequence ID" value="KAF4951593.1"/>
    <property type="molecule type" value="Genomic_DNA"/>
</dbReference>
<dbReference type="SMART" id="SM00148">
    <property type="entry name" value="PLCXc"/>
    <property type="match status" value="1"/>
</dbReference>
<organism evidence="9 10">
    <name type="scientific">Fusarium gaditjirri</name>
    <dbReference type="NCBI Taxonomy" id="282569"/>
    <lineage>
        <taxon>Eukaryota</taxon>
        <taxon>Fungi</taxon>
        <taxon>Dikarya</taxon>
        <taxon>Ascomycota</taxon>
        <taxon>Pezizomycotina</taxon>
        <taxon>Sordariomycetes</taxon>
        <taxon>Hypocreomycetidae</taxon>
        <taxon>Hypocreales</taxon>
        <taxon>Nectriaceae</taxon>
        <taxon>Fusarium</taxon>
        <taxon>Fusarium nisikadoi species complex</taxon>
    </lineage>
</organism>
<feature type="transmembrane region" description="Helical" evidence="6">
    <location>
        <begin position="361"/>
        <end position="380"/>
    </location>
</feature>
<feature type="signal peptide" evidence="7">
    <location>
        <begin position="1"/>
        <end position="18"/>
    </location>
</feature>
<dbReference type="PROSITE" id="PS51257">
    <property type="entry name" value="PROKAR_LIPOPROTEIN"/>
    <property type="match status" value="1"/>
</dbReference>
<sequence length="1129" mass="126191">MKLSRVTPFTLLAASCQAAYVQFQDCADVVTNKSLIPESFRAAVEQGRDGFEWRFDVIAGQADRNACEIDLGDVVPRFTVIDYGSDPKEISGEIVNMSCYASEWLGPRAHFTIASSFKRSAFLDTFRTTLEMTSKDNESLSCIRAILTPAAPEPIRLLSLWLPIATFALTCIVACWPAQRTTESWTSKNGRIARAVNLLAYIQFMFFSGALSLQYPGFFQPLLGLCSWSTLMLPAGLVETNSPYPRAGVKDGIYEHNGTITGAPGLDLLTQMTGSPVKPQSWMNTFVLSLIIFFFLYLSSYISFRLGNREPISKLTLAALGAQLKDRYWTVVRIFLSCFMLPISAWATYQFLDDQMFGYRNSAMAIIILIVLLAGFWWSWTRDSEMGSLVIQNPSRLNKNPELERQYYALVLFSLMFLRGSVIGGLQTYTSVQLGVLLGCELVQLLAMAFWTRFACFISLPGILSVSRLALFALYIGFVPGLASHSDRMLVAYIILCGHVIVLTCIFLLPAVLDMAQLMMYVRAVTIADPERGAVVRESHGSVRRAQTDIEELQNPEHMKNADTSGTNQASSLGFNQLLLGLIIKREINNSLIGLLSQNALKELLEELGGKNKRADIEKTPAVFSDSSSTLVDSKSSKDKTAPILDISLNDLVSYLFSDDNSAIRREPHHHELNHPINEYFISSSHNTYLRGRQVAARSKLKGYIATLSQGCRSVEVDCWDGRDGQPIVKHGYSLTTSISFRSVIETINNYAFFASDLPLWLSLEVHCSPSQRDIMARTMLEIFRSALMVEPLDPSAKKLPSPNQLRGKILLKVKVAQDPESPEEPLAPEYLNLDRPGEEIENDNHQDLPGDLLQSLAVYGASRRLPKDAEFDTHRNFIYSVSERNLKKHTKGDHLPGLAGTHHLVRTYPDPNRVDSSNFDPLQCWRHGVQMAALNCQTDDFYMSLNQAMFQGSSGYVLKGSPQPTQIRLQVDVLMVQGLKVSSGNSPVYVKMKLLAPDSSKHKARTAPVSLQHSDIAFDENLEMSMETNYPHLTFLHWSVKTTFNGRSMSISSGIVKLENLREGYRVLPLGKESNNEGRLLCKISVKSIFLFTPLDCFHFSDSIWDEDIDTTLVPTIELQNTRPNIRS</sequence>
<evidence type="ECO:0000256" key="7">
    <source>
        <dbReference type="SAM" id="SignalP"/>
    </source>
</evidence>
<proteinExistence type="predicted"/>
<dbReference type="GO" id="GO:0016042">
    <property type="term" value="P:lipid catabolic process"/>
    <property type="evidence" value="ECO:0007669"/>
    <property type="project" value="UniProtKB-KW"/>
</dbReference>
<gene>
    <name evidence="9" type="ORF">FGADI_7368</name>
</gene>
<feature type="transmembrane region" description="Helical" evidence="6">
    <location>
        <begin position="158"/>
        <end position="178"/>
    </location>
</feature>
<dbReference type="EC" id="3.1.4.11" evidence="1 5"/>
<keyword evidence="6" id="KW-0812">Transmembrane</keyword>
<reference evidence="9" key="1">
    <citation type="journal article" date="2020" name="BMC Genomics">
        <title>Correction to: Identification and distribution of gene clusters required for synthesis of sphingolipid metabolism inhibitors in diverse species of the filamentous fungus Fusarium.</title>
        <authorList>
            <person name="Kim H.S."/>
            <person name="Lohmar J.M."/>
            <person name="Busman M."/>
            <person name="Brown D.W."/>
            <person name="Naumann T.A."/>
            <person name="Divon H.H."/>
            <person name="Lysoe E."/>
            <person name="Uhlig S."/>
            <person name="Proctor R.H."/>
        </authorList>
    </citation>
    <scope>NUCLEOTIDE SEQUENCE</scope>
    <source>
        <strain evidence="9">NRRL 45417</strain>
    </source>
</reference>
<accession>A0A8H4T5H2</accession>
<dbReference type="GO" id="GO:0051209">
    <property type="term" value="P:release of sequestered calcium ion into cytosol"/>
    <property type="evidence" value="ECO:0007669"/>
    <property type="project" value="TreeGrafter"/>
</dbReference>
<reference evidence="9" key="2">
    <citation type="submission" date="2020-05" db="EMBL/GenBank/DDBJ databases">
        <authorList>
            <person name="Kim H.-S."/>
            <person name="Proctor R.H."/>
            <person name="Brown D.W."/>
        </authorList>
    </citation>
    <scope>NUCLEOTIDE SEQUENCE</scope>
    <source>
        <strain evidence="9">NRRL 45417</strain>
    </source>
</reference>
<feature type="domain" description="PI-PLC Y-box" evidence="8">
    <location>
        <begin position="903"/>
        <end position="960"/>
    </location>
</feature>
<evidence type="ECO:0000256" key="5">
    <source>
        <dbReference type="RuleBase" id="RU361133"/>
    </source>
</evidence>
<feature type="transmembrane region" description="Helical" evidence="6">
    <location>
        <begin position="328"/>
        <end position="349"/>
    </location>
</feature>
<keyword evidence="6" id="KW-0472">Membrane</keyword>
<comment type="caution">
    <text evidence="9">The sequence shown here is derived from an EMBL/GenBank/DDBJ whole genome shotgun (WGS) entry which is preliminary data.</text>
</comment>
<evidence type="ECO:0000256" key="4">
    <source>
        <dbReference type="ARBA" id="ARBA00023098"/>
    </source>
</evidence>
<dbReference type="SUPFAM" id="SSF49562">
    <property type="entry name" value="C2 domain (Calcium/lipid-binding domain, CaLB)"/>
    <property type="match status" value="1"/>
</dbReference>
<keyword evidence="7" id="KW-0732">Signal</keyword>
<dbReference type="InterPro" id="IPR000909">
    <property type="entry name" value="PLipase_C_PInositol-sp_X_dom"/>
</dbReference>
<dbReference type="Pfam" id="PF00388">
    <property type="entry name" value="PI-PLC-X"/>
    <property type="match status" value="1"/>
</dbReference>
<evidence type="ECO:0000256" key="6">
    <source>
        <dbReference type="SAM" id="Phobius"/>
    </source>
</evidence>
<dbReference type="Gene3D" id="3.20.20.190">
    <property type="entry name" value="Phosphatidylinositol (PI) phosphodiesterase"/>
    <property type="match status" value="1"/>
</dbReference>
<keyword evidence="6" id="KW-1133">Transmembrane helix</keyword>
<evidence type="ECO:0000313" key="10">
    <source>
        <dbReference type="Proteomes" id="UP000604273"/>
    </source>
</evidence>
<dbReference type="InterPro" id="IPR035892">
    <property type="entry name" value="C2_domain_sf"/>
</dbReference>
<comment type="catalytic activity">
    <reaction evidence="5">
        <text>a 1,2-diacyl-sn-glycero-3-phospho-(1D-myo-inositol-4,5-bisphosphate) + H2O = 1D-myo-inositol 1,4,5-trisphosphate + a 1,2-diacyl-sn-glycerol + H(+)</text>
        <dbReference type="Rhea" id="RHEA:33179"/>
        <dbReference type="ChEBI" id="CHEBI:15377"/>
        <dbReference type="ChEBI" id="CHEBI:15378"/>
        <dbReference type="ChEBI" id="CHEBI:17815"/>
        <dbReference type="ChEBI" id="CHEBI:58456"/>
        <dbReference type="ChEBI" id="CHEBI:203600"/>
        <dbReference type="EC" id="3.1.4.11"/>
    </reaction>
</comment>
<dbReference type="SMART" id="SM00149">
    <property type="entry name" value="PLCYc"/>
    <property type="match status" value="1"/>
</dbReference>
<dbReference type="GO" id="GO:0048015">
    <property type="term" value="P:phosphatidylinositol-mediated signaling"/>
    <property type="evidence" value="ECO:0007669"/>
    <property type="project" value="TreeGrafter"/>
</dbReference>
<dbReference type="InterPro" id="IPR001192">
    <property type="entry name" value="PI-PLC_fam"/>
</dbReference>
<dbReference type="InterPro" id="IPR017946">
    <property type="entry name" value="PLC-like_Pdiesterase_TIM-brl"/>
</dbReference>
<evidence type="ECO:0000259" key="8">
    <source>
        <dbReference type="PROSITE" id="PS50008"/>
    </source>
</evidence>
<feature type="transmembrane region" description="Helical" evidence="6">
    <location>
        <begin position="458"/>
        <end position="478"/>
    </location>
</feature>
<keyword evidence="4 5" id="KW-0443">Lipid metabolism</keyword>